<accession>A0A8T0QK84</accession>
<evidence type="ECO:0000256" key="1">
    <source>
        <dbReference type="SAM" id="Phobius"/>
    </source>
</evidence>
<protein>
    <submittedName>
        <fullName evidence="2">Uncharacterized protein</fullName>
    </submittedName>
</protein>
<keyword evidence="1" id="KW-0472">Membrane</keyword>
<evidence type="ECO:0000313" key="3">
    <source>
        <dbReference type="Proteomes" id="UP000823388"/>
    </source>
</evidence>
<dbReference type="EMBL" id="CM029049">
    <property type="protein sequence ID" value="KAG2573708.1"/>
    <property type="molecule type" value="Genomic_DNA"/>
</dbReference>
<gene>
    <name evidence="2" type="ORF">PVAP13_7KG271200</name>
</gene>
<feature type="transmembrane region" description="Helical" evidence="1">
    <location>
        <begin position="29"/>
        <end position="49"/>
    </location>
</feature>
<sequence length="104" mass="12177">MQQFVCIYLSEHHQTNHFMLSESLTTLDIAWPLFQVVRSLVLSSYVIFLQRLRRGKAHQGSFEKEADQGCITVHCLTSRTVSFPLIIQYNRLTPFLNPFKINNY</sequence>
<comment type="caution">
    <text evidence="2">The sequence shown here is derived from an EMBL/GenBank/DDBJ whole genome shotgun (WGS) entry which is preliminary data.</text>
</comment>
<evidence type="ECO:0000313" key="2">
    <source>
        <dbReference type="EMBL" id="KAG2573708.1"/>
    </source>
</evidence>
<keyword evidence="3" id="KW-1185">Reference proteome</keyword>
<dbReference type="AlphaFoldDB" id="A0A8T0QK84"/>
<keyword evidence="1" id="KW-1133">Transmembrane helix</keyword>
<dbReference type="Proteomes" id="UP000823388">
    <property type="component" value="Chromosome 7K"/>
</dbReference>
<reference evidence="2" key="1">
    <citation type="submission" date="2020-05" db="EMBL/GenBank/DDBJ databases">
        <title>WGS assembly of Panicum virgatum.</title>
        <authorList>
            <person name="Lovell J.T."/>
            <person name="Jenkins J."/>
            <person name="Shu S."/>
            <person name="Juenger T.E."/>
            <person name="Schmutz J."/>
        </authorList>
    </citation>
    <scope>NUCLEOTIDE SEQUENCE</scope>
    <source>
        <strain evidence="2">AP13</strain>
    </source>
</reference>
<proteinExistence type="predicted"/>
<organism evidence="2 3">
    <name type="scientific">Panicum virgatum</name>
    <name type="common">Blackwell switchgrass</name>
    <dbReference type="NCBI Taxonomy" id="38727"/>
    <lineage>
        <taxon>Eukaryota</taxon>
        <taxon>Viridiplantae</taxon>
        <taxon>Streptophyta</taxon>
        <taxon>Embryophyta</taxon>
        <taxon>Tracheophyta</taxon>
        <taxon>Spermatophyta</taxon>
        <taxon>Magnoliopsida</taxon>
        <taxon>Liliopsida</taxon>
        <taxon>Poales</taxon>
        <taxon>Poaceae</taxon>
        <taxon>PACMAD clade</taxon>
        <taxon>Panicoideae</taxon>
        <taxon>Panicodae</taxon>
        <taxon>Paniceae</taxon>
        <taxon>Panicinae</taxon>
        <taxon>Panicum</taxon>
        <taxon>Panicum sect. Hiantes</taxon>
    </lineage>
</organism>
<keyword evidence="1" id="KW-0812">Transmembrane</keyword>
<name>A0A8T0QK84_PANVG</name>